<keyword evidence="2" id="KW-1133">Transmembrane helix</keyword>
<feature type="transmembrane region" description="Helical" evidence="2">
    <location>
        <begin position="422"/>
        <end position="442"/>
    </location>
</feature>
<dbReference type="InterPro" id="IPR008792">
    <property type="entry name" value="PQQD"/>
</dbReference>
<feature type="transmembrane region" description="Helical" evidence="2">
    <location>
        <begin position="254"/>
        <end position="275"/>
    </location>
</feature>
<dbReference type="EMBL" id="JAYXHS010000003">
    <property type="protein sequence ID" value="MEC5387331.1"/>
    <property type="molecule type" value="Genomic_DNA"/>
</dbReference>
<feature type="transmembrane region" description="Helical" evidence="2">
    <location>
        <begin position="281"/>
        <end position="302"/>
    </location>
</feature>
<dbReference type="Pfam" id="PF05402">
    <property type="entry name" value="PqqD"/>
    <property type="match status" value="1"/>
</dbReference>
<dbReference type="PANTHER" id="PTHR30386">
    <property type="entry name" value="MEMBRANE FUSION SUBUNIT OF EMRAB-TOLC MULTIDRUG EFFLUX PUMP"/>
    <property type="match status" value="1"/>
</dbReference>
<name>A0ABU6K6L2_9RHOO</name>
<proteinExistence type="predicted"/>
<dbReference type="RefSeq" id="WP_327600306.1">
    <property type="nucleotide sequence ID" value="NZ_JAYXHS010000003.1"/>
</dbReference>
<organism evidence="3 4">
    <name type="scientific">Uliginosibacterium silvisoli</name>
    <dbReference type="NCBI Taxonomy" id="3114758"/>
    <lineage>
        <taxon>Bacteria</taxon>
        <taxon>Pseudomonadati</taxon>
        <taxon>Pseudomonadota</taxon>
        <taxon>Betaproteobacteria</taxon>
        <taxon>Rhodocyclales</taxon>
        <taxon>Zoogloeaceae</taxon>
        <taxon>Uliginosibacterium</taxon>
    </lineage>
</organism>
<keyword evidence="1" id="KW-0175">Coiled coil</keyword>
<evidence type="ECO:0000256" key="1">
    <source>
        <dbReference type="SAM" id="Coils"/>
    </source>
</evidence>
<dbReference type="InterPro" id="IPR041881">
    <property type="entry name" value="PqqD_sf"/>
</dbReference>
<sequence>MAESLFSPYWYRAAQLHPRLVSSADVRRQVFRGEQWYVVTSATGGRQFRVNSLGYQIVGRLDGRQSVQEIWDSLVRQMGTEAPSQHEVLSILSELTAAGMIQSEYSPDLGSIFDAAERRRKTQNQLNPMALKVPLFDPTPLLDALEPLIHRLFKRWMLILWALCIGAGVVVAAMNWPELSNYASINSLTARNMLLMWLLYPIIKLIHELAHAAAIRFWQGEVREVGATLFLLVPVPYVDASAASGFPDKRHRMLVSAMGVIAETSIALIALGVWLSVSDGWVRNIAFACMLIGGLSTVLVNANPLMRYDGYYVLTDWLELPGLATRSDAWLRYLGERWLLGNASLPPPPGSANQRSWLFGYGVAALVYRLMLYAGMILWLLAKQVLLGVALALWMAWRYAARPIWQVTRLVWSDQRLSRHRMRAIAGFSVAAVALVTVVFILPMPYTTMAEGVVWVPDDAVVRNETEGFVEEVYVQDDAMVTAGQPLVRLGNHELESEREQLATRISSNATAFNAALMQQPGLALALQEAQEKLQQRMTELDEKLAHLVITSPVSGRLALPRSQDLPGRFLSRGSTLAHVVAPDKVVVRAVLPQADVAELRRPPKHIDVRMAEDRLQPLEAHVGGHGAPAASFQLPSVVLGDRAGGSIVTDPADQEGLRTLESFFVLDLDVVGAKLQRIGSRVWIRFEHAREPLAVQWSRRIRQLLVKQIGSGSTDLPTPLP</sequence>
<feature type="transmembrane region" description="Helical" evidence="2">
    <location>
        <begin position="156"/>
        <end position="176"/>
    </location>
</feature>
<gene>
    <name evidence="3" type="ORF">VVD49_16495</name>
</gene>
<feature type="transmembrane region" description="Helical" evidence="2">
    <location>
        <begin position="358"/>
        <end position="379"/>
    </location>
</feature>
<keyword evidence="2" id="KW-0472">Membrane</keyword>
<evidence type="ECO:0000313" key="3">
    <source>
        <dbReference type="EMBL" id="MEC5387331.1"/>
    </source>
</evidence>
<protein>
    <submittedName>
        <fullName evidence="3">PqqD family peptide modification chaperone</fullName>
    </submittedName>
</protein>
<evidence type="ECO:0000256" key="2">
    <source>
        <dbReference type="SAM" id="Phobius"/>
    </source>
</evidence>
<reference evidence="3 4" key="1">
    <citation type="submission" date="2024-01" db="EMBL/GenBank/DDBJ databases">
        <title>Uliginosibacterium soil sp. nov.</title>
        <authorList>
            <person name="Lv Y."/>
        </authorList>
    </citation>
    <scope>NUCLEOTIDE SEQUENCE [LARGE SCALE GENOMIC DNA]</scope>
    <source>
        <strain evidence="3 4">H3</strain>
    </source>
</reference>
<feature type="transmembrane region" description="Helical" evidence="2">
    <location>
        <begin position="385"/>
        <end position="401"/>
    </location>
</feature>
<dbReference type="SUPFAM" id="SSF111369">
    <property type="entry name" value="HlyD-like secretion proteins"/>
    <property type="match status" value="1"/>
</dbReference>
<feature type="coiled-coil region" evidence="1">
    <location>
        <begin position="524"/>
        <end position="551"/>
    </location>
</feature>
<comment type="caution">
    <text evidence="3">The sequence shown here is derived from an EMBL/GenBank/DDBJ whole genome shotgun (WGS) entry which is preliminary data.</text>
</comment>
<accession>A0ABU6K6L2</accession>
<evidence type="ECO:0000313" key="4">
    <source>
        <dbReference type="Proteomes" id="UP001331561"/>
    </source>
</evidence>
<keyword evidence="2" id="KW-0812">Transmembrane</keyword>
<keyword evidence="4" id="KW-1185">Reference proteome</keyword>
<dbReference type="InterPro" id="IPR050739">
    <property type="entry name" value="MFP"/>
</dbReference>
<dbReference type="Gene3D" id="1.10.10.1150">
    <property type="entry name" value="Coenzyme PQQ synthesis protein D (PqqD)"/>
    <property type="match status" value="1"/>
</dbReference>
<dbReference type="Proteomes" id="UP001331561">
    <property type="component" value="Unassembled WGS sequence"/>
</dbReference>